<feature type="transmembrane region" description="Helical" evidence="6">
    <location>
        <begin position="56"/>
        <end position="77"/>
    </location>
</feature>
<dbReference type="OrthoDB" id="202672at2759"/>
<evidence type="ECO:0000256" key="4">
    <source>
        <dbReference type="ARBA" id="ARBA00022989"/>
    </source>
</evidence>
<keyword evidence="4 6" id="KW-1133">Transmembrane helix</keyword>
<evidence type="ECO:0000256" key="5">
    <source>
        <dbReference type="ARBA" id="ARBA00023136"/>
    </source>
</evidence>
<reference evidence="7 8" key="1">
    <citation type="journal article" date="2018" name="Biotechnol. Biofuels">
        <title>Integrative visual omics of the white-rot fungus Polyporus brumalis exposes the biotechnological potential of its oxidative enzymes for delignifying raw plant biomass.</title>
        <authorList>
            <person name="Miyauchi S."/>
            <person name="Rancon A."/>
            <person name="Drula E."/>
            <person name="Hage H."/>
            <person name="Chaduli D."/>
            <person name="Favel A."/>
            <person name="Grisel S."/>
            <person name="Henrissat B."/>
            <person name="Herpoel-Gimbert I."/>
            <person name="Ruiz-Duenas F.J."/>
            <person name="Chevret D."/>
            <person name="Hainaut M."/>
            <person name="Lin J."/>
            <person name="Wang M."/>
            <person name="Pangilinan J."/>
            <person name="Lipzen A."/>
            <person name="Lesage-Meessen L."/>
            <person name="Navarro D."/>
            <person name="Riley R."/>
            <person name="Grigoriev I.V."/>
            <person name="Zhou S."/>
            <person name="Raouche S."/>
            <person name="Rosso M.N."/>
        </authorList>
    </citation>
    <scope>NUCLEOTIDE SEQUENCE [LARGE SCALE GENOMIC DNA]</scope>
    <source>
        <strain evidence="7 8">BRFM 1820</strain>
    </source>
</reference>
<protein>
    <submittedName>
        <fullName evidence="7">Uncharacterized protein</fullName>
    </submittedName>
</protein>
<evidence type="ECO:0000313" key="7">
    <source>
        <dbReference type="EMBL" id="RDX42033.1"/>
    </source>
</evidence>
<evidence type="ECO:0000256" key="1">
    <source>
        <dbReference type="ARBA" id="ARBA00004477"/>
    </source>
</evidence>
<keyword evidence="3" id="KW-0256">Endoplasmic reticulum</keyword>
<evidence type="ECO:0000256" key="6">
    <source>
        <dbReference type="SAM" id="Phobius"/>
    </source>
</evidence>
<dbReference type="Proteomes" id="UP000256964">
    <property type="component" value="Unassembled WGS sequence"/>
</dbReference>
<dbReference type="STRING" id="139420.A0A371CP15"/>
<comment type="subcellular location">
    <subcellularLocation>
        <location evidence="1">Endoplasmic reticulum membrane</location>
        <topology evidence="1">Multi-pass membrane protein</topology>
    </subcellularLocation>
</comment>
<name>A0A371CP15_9APHY</name>
<keyword evidence="5 6" id="KW-0472">Membrane</keyword>
<keyword evidence="2 6" id="KW-0812">Transmembrane</keyword>
<gene>
    <name evidence="7" type="ORF">OH76DRAFT_1458960</name>
</gene>
<dbReference type="Pfam" id="PF11779">
    <property type="entry name" value="SPT_ssu-like"/>
    <property type="match status" value="1"/>
</dbReference>
<organism evidence="7 8">
    <name type="scientific">Lentinus brumalis</name>
    <dbReference type="NCBI Taxonomy" id="2498619"/>
    <lineage>
        <taxon>Eukaryota</taxon>
        <taxon>Fungi</taxon>
        <taxon>Dikarya</taxon>
        <taxon>Basidiomycota</taxon>
        <taxon>Agaricomycotina</taxon>
        <taxon>Agaricomycetes</taxon>
        <taxon>Polyporales</taxon>
        <taxon>Polyporaceae</taxon>
        <taxon>Lentinus</taxon>
    </lineage>
</organism>
<keyword evidence="8" id="KW-1185">Reference proteome</keyword>
<dbReference type="InterPro" id="IPR024512">
    <property type="entry name" value="Ser_palmitoyltrfase_ssu-like"/>
</dbReference>
<evidence type="ECO:0000313" key="8">
    <source>
        <dbReference type="Proteomes" id="UP000256964"/>
    </source>
</evidence>
<dbReference type="GO" id="GO:0005789">
    <property type="term" value="C:endoplasmic reticulum membrane"/>
    <property type="evidence" value="ECO:0007669"/>
    <property type="project" value="UniProtKB-SubCell"/>
</dbReference>
<evidence type="ECO:0000256" key="3">
    <source>
        <dbReference type="ARBA" id="ARBA00022824"/>
    </source>
</evidence>
<sequence>MSQAEWKREPTTMQVLCGPQLPYRPPRSLVGKFLWRARVWLEVTFALSMLQPWEKVLVMVVLYLTLGLLFTAIYLYLPQRLLFLSARASYYLFGREALQA</sequence>
<dbReference type="AlphaFoldDB" id="A0A371CP15"/>
<dbReference type="EMBL" id="KZ857495">
    <property type="protein sequence ID" value="RDX42033.1"/>
    <property type="molecule type" value="Genomic_DNA"/>
</dbReference>
<proteinExistence type="predicted"/>
<accession>A0A371CP15</accession>
<evidence type="ECO:0000256" key="2">
    <source>
        <dbReference type="ARBA" id="ARBA00022692"/>
    </source>
</evidence>